<protein>
    <submittedName>
        <fullName evidence="3">Helix-turn-helix domain-containing protein</fullName>
    </submittedName>
</protein>
<dbReference type="InterPro" id="IPR016032">
    <property type="entry name" value="Sig_transdc_resp-reg_C-effctor"/>
</dbReference>
<keyword evidence="4" id="KW-1185">Reference proteome</keyword>
<dbReference type="Proteomes" id="UP000261905">
    <property type="component" value="Unassembled WGS sequence"/>
</dbReference>
<comment type="caution">
    <text evidence="3">The sequence shown here is derived from an EMBL/GenBank/DDBJ whole genome shotgun (WGS) entry which is preliminary data.</text>
</comment>
<accession>A0A371PNY1</accession>
<dbReference type="GO" id="GO:0003677">
    <property type="term" value="F:DNA binding"/>
    <property type="evidence" value="ECO:0007669"/>
    <property type="project" value="InterPro"/>
</dbReference>
<reference evidence="3 4" key="1">
    <citation type="submission" date="2018-08" db="EMBL/GenBank/DDBJ databases">
        <title>Paenibacillus sp. M4BSY-1, whole genome shotgun sequence.</title>
        <authorList>
            <person name="Tuo L."/>
        </authorList>
    </citation>
    <scope>NUCLEOTIDE SEQUENCE [LARGE SCALE GENOMIC DNA]</scope>
    <source>
        <strain evidence="3 4">M4BSY-1</strain>
    </source>
</reference>
<evidence type="ECO:0000256" key="1">
    <source>
        <dbReference type="ARBA" id="ARBA00023015"/>
    </source>
</evidence>
<keyword evidence="1" id="KW-0805">Transcription regulation</keyword>
<proteinExistence type="predicted"/>
<dbReference type="AlphaFoldDB" id="A0A371PNY1"/>
<gene>
    <name evidence="3" type="ORF">DX130_08805</name>
</gene>
<evidence type="ECO:0000313" key="3">
    <source>
        <dbReference type="EMBL" id="REK77908.1"/>
    </source>
</evidence>
<keyword evidence="2" id="KW-0804">Transcription</keyword>
<dbReference type="SUPFAM" id="SSF46894">
    <property type="entry name" value="C-terminal effector domain of the bipartite response regulators"/>
    <property type="match status" value="1"/>
</dbReference>
<dbReference type="OrthoDB" id="2660013at2"/>
<sequence length="50" mass="5722">MTEFGGLDSKAGNGIVEFYVHYFRKKLSSWHTDQYIQTVRGLGCILVIIE</sequence>
<evidence type="ECO:0000256" key="2">
    <source>
        <dbReference type="ARBA" id="ARBA00023163"/>
    </source>
</evidence>
<dbReference type="GO" id="GO:0006355">
    <property type="term" value="P:regulation of DNA-templated transcription"/>
    <property type="evidence" value="ECO:0007669"/>
    <property type="project" value="InterPro"/>
</dbReference>
<evidence type="ECO:0000313" key="4">
    <source>
        <dbReference type="Proteomes" id="UP000261905"/>
    </source>
</evidence>
<name>A0A371PNY1_9BACL</name>
<dbReference type="EMBL" id="QUBQ01000001">
    <property type="protein sequence ID" value="REK77908.1"/>
    <property type="molecule type" value="Genomic_DNA"/>
</dbReference>
<organism evidence="3 4">
    <name type="scientific">Paenibacillus paeoniae</name>
    <dbReference type="NCBI Taxonomy" id="2292705"/>
    <lineage>
        <taxon>Bacteria</taxon>
        <taxon>Bacillati</taxon>
        <taxon>Bacillota</taxon>
        <taxon>Bacilli</taxon>
        <taxon>Bacillales</taxon>
        <taxon>Paenibacillaceae</taxon>
        <taxon>Paenibacillus</taxon>
    </lineage>
</organism>